<protein>
    <recommendedName>
        <fullName evidence="9">1-deoxy-D-xylulose 5-phosphate reductoisomerase</fullName>
        <shortName evidence="9">DXP reductoisomerase</shortName>
        <ecNumber evidence="9">1.1.1.267</ecNumber>
    </recommendedName>
    <alternativeName>
        <fullName evidence="9">1-deoxyxylulose-5-phosphate reductoisomerase</fullName>
    </alternativeName>
    <alternativeName>
        <fullName evidence="9">2-C-methyl-D-erythritol 4-phosphate synthase</fullName>
    </alternativeName>
</protein>
<evidence type="ECO:0000259" key="10">
    <source>
        <dbReference type="Pfam" id="PF02670"/>
    </source>
</evidence>
<feature type="domain" description="1-deoxy-D-xylulose 5-phosphate reductoisomerase C-terminal" evidence="11">
    <location>
        <begin position="145"/>
        <end position="227"/>
    </location>
</feature>
<dbReference type="GO" id="GO:0030145">
    <property type="term" value="F:manganese ion binding"/>
    <property type="evidence" value="ECO:0007669"/>
    <property type="project" value="TreeGrafter"/>
</dbReference>
<evidence type="ECO:0000256" key="7">
    <source>
        <dbReference type="ARBA" id="ARBA00023229"/>
    </source>
</evidence>
<dbReference type="NCBIfam" id="TIGR00243">
    <property type="entry name" value="Dxr"/>
    <property type="match status" value="1"/>
</dbReference>
<comment type="similarity">
    <text evidence="2 9">Belongs to the DXR family.</text>
</comment>
<dbReference type="SUPFAM" id="SSF55347">
    <property type="entry name" value="Glyceraldehyde-3-phosphate dehydrogenase-like, C-terminal domain"/>
    <property type="match status" value="1"/>
</dbReference>
<dbReference type="EC" id="1.1.1.267" evidence="9"/>
<dbReference type="Pfam" id="PF08436">
    <property type="entry name" value="DXP_redisom_C"/>
    <property type="match status" value="1"/>
</dbReference>
<feature type="binding site" evidence="9">
    <location>
        <position position="125"/>
    </location>
    <ligand>
        <name>NADPH</name>
        <dbReference type="ChEBI" id="CHEBI:57783"/>
    </ligand>
</feature>
<dbReference type="InterPro" id="IPR026877">
    <property type="entry name" value="DXPR_C"/>
</dbReference>
<keyword evidence="5 9" id="KW-0560">Oxidoreductase</keyword>
<feature type="binding site" evidence="9">
    <location>
        <position position="38"/>
    </location>
    <ligand>
        <name>NADPH</name>
        <dbReference type="ChEBI" id="CHEBI:57783"/>
    </ligand>
</feature>
<feature type="binding site" evidence="9">
    <location>
        <position position="215"/>
    </location>
    <ligand>
        <name>1-deoxy-D-xylulose 5-phosphate</name>
        <dbReference type="ChEBI" id="CHEBI:57792"/>
    </ligand>
</feature>
<comment type="pathway">
    <text evidence="1 9">Isoprenoid biosynthesis; isopentenyl diphosphate biosynthesis via DXP pathway; isopentenyl diphosphate from 1-deoxy-D-xylulose 5-phosphate: step 1/6.</text>
</comment>
<sequence length="392" mass="42979">MKQRLAILGSTGSIGVQTLDIARENPERFEVRILTAHRNWEQLARQAREFDADTVVIADKQHYRSLCDALEDTDTKVYAGEEAVAQVAAGGDSDVVVNALVGYAGLAPTVAAIEARKKLALANKESLVVGGACVMPLARERRAPVIPIDSEHSAIFQCLLGERAPVRRLIITCSGGAFRDIPREELAHVTVEQALRHPQWHMGAKITIDSSTLVNKGFEVIEAHWLFGTPADRISVVMHPQSIVHSMVEFEDGAIKAQLGSPDMRMPISFALMYPDRAKRSGERFSFVEHPQLSFAEVDGEKYPALGIAYECLRRGGTAACTMNGANEVAVAAFLDRKCAWLDIVRTIEHALQHASFVARPSLDDYAAADAEARRLAAEFLRTKGQNFNPKP</sequence>
<keyword evidence="6 9" id="KW-0464">Manganese</keyword>
<dbReference type="InterPro" id="IPR003821">
    <property type="entry name" value="DXP_reductoisomerase"/>
</dbReference>
<feature type="domain" description="1-deoxy-D-xylulose 5-phosphate reductoisomerase N-terminal" evidence="10">
    <location>
        <begin position="5"/>
        <end position="131"/>
    </location>
</feature>
<dbReference type="EMBL" id="DXDA01000057">
    <property type="protein sequence ID" value="HIY69187.1"/>
    <property type="molecule type" value="Genomic_DNA"/>
</dbReference>
<feature type="binding site" evidence="9">
    <location>
        <position position="197"/>
    </location>
    <ligand>
        <name>1-deoxy-D-xylulose 5-phosphate</name>
        <dbReference type="ChEBI" id="CHEBI:57792"/>
    </ligand>
</feature>
<keyword evidence="7 9" id="KW-0414">Isoprene biosynthesis</keyword>
<dbReference type="InterPro" id="IPR036169">
    <property type="entry name" value="DXPR_C_sf"/>
</dbReference>
<dbReference type="FunFam" id="3.40.50.720:FF:000045">
    <property type="entry name" value="1-deoxy-D-xylulose 5-phosphate reductoisomerase"/>
    <property type="match status" value="1"/>
</dbReference>
<dbReference type="GO" id="GO:0070402">
    <property type="term" value="F:NADPH binding"/>
    <property type="evidence" value="ECO:0007669"/>
    <property type="project" value="InterPro"/>
</dbReference>
<comment type="catalytic activity">
    <reaction evidence="8">
        <text>2-C-methyl-D-erythritol 4-phosphate + NADP(+) = 1-deoxy-D-xylulose 5-phosphate + NADPH + H(+)</text>
        <dbReference type="Rhea" id="RHEA:13717"/>
        <dbReference type="ChEBI" id="CHEBI:15378"/>
        <dbReference type="ChEBI" id="CHEBI:57783"/>
        <dbReference type="ChEBI" id="CHEBI:57792"/>
        <dbReference type="ChEBI" id="CHEBI:58262"/>
        <dbReference type="ChEBI" id="CHEBI:58349"/>
        <dbReference type="EC" id="1.1.1.267"/>
    </reaction>
    <physiologicalReaction direction="right-to-left" evidence="8">
        <dbReference type="Rhea" id="RHEA:13719"/>
    </physiologicalReaction>
</comment>
<feature type="binding site" evidence="9">
    <location>
        <position position="216"/>
    </location>
    <ligand>
        <name>1-deoxy-D-xylulose 5-phosphate</name>
        <dbReference type="ChEBI" id="CHEBI:57792"/>
    </ligand>
</feature>
<dbReference type="NCBIfam" id="NF009114">
    <property type="entry name" value="PRK12464.1"/>
    <property type="match status" value="1"/>
</dbReference>
<dbReference type="InterPro" id="IPR013644">
    <property type="entry name" value="DXP_reductoisomerase_C"/>
</dbReference>
<dbReference type="Gene3D" id="1.10.1740.10">
    <property type="match status" value="1"/>
</dbReference>
<dbReference type="Pfam" id="PF02670">
    <property type="entry name" value="DXP_reductoisom"/>
    <property type="match status" value="1"/>
</dbReference>
<feature type="binding site" evidence="9">
    <location>
        <position position="174"/>
    </location>
    <ligand>
        <name>1-deoxy-D-xylulose 5-phosphate</name>
        <dbReference type="ChEBI" id="CHEBI:57792"/>
    </ligand>
</feature>
<dbReference type="SUPFAM" id="SSF51735">
    <property type="entry name" value="NAD(P)-binding Rossmann-fold domains"/>
    <property type="match status" value="1"/>
</dbReference>
<dbReference type="PANTHER" id="PTHR30525">
    <property type="entry name" value="1-DEOXY-D-XYLULOSE 5-PHOSPHATE REDUCTOISOMERASE"/>
    <property type="match status" value="1"/>
</dbReference>
<accession>A0A9D1Z0J9</accession>
<dbReference type="GO" id="GO:0051484">
    <property type="term" value="P:isopentenyl diphosphate biosynthetic process, methylerythritol 4-phosphate pathway involved in terpenoid biosynthetic process"/>
    <property type="evidence" value="ECO:0007669"/>
    <property type="project" value="UniProtKB-ARBA"/>
</dbReference>
<keyword evidence="9" id="KW-0460">Magnesium</keyword>
<dbReference type="Pfam" id="PF13288">
    <property type="entry name" value="DXPR_C"/>
    <property type="match status" value="1"/>
</dbReference>
<feature type="binding site" evidence="9">
    <location>
        <position position="13"/>
    </location>
    <ligand>
        <name>NADPH</name>
        <dbReference type="ChEBI" id="CHEBI:57783"/>
    </ligand>
</feature>
<feature type="binding site" evidence="9">
    <location>
        <position position="39"/>
    </location>
    <ligand>
        <name>NADPH</name>
        <dbReference type="ChEBI" id="CHEBI:57783"/>
    </ligand>
</feature>
<evidence type="ECO:0000256" key="2">
    <source>
        <dbReference type="ARBA" id="ARBA00006825"/>
    </source>
</evidence>
<dbReference type="AlphaFoldDB" id="A0A9D1Z0J9"/>
<evidence type="ECO:0000313" key="13">
    <source>
        <dbReference type="EMBL" id="HIY69187.1"/>
    </source>
</evidence>
<feature type="binding site" evidence="9">
    <location>
        <position position="124"/>
    </location>
    <ligand>
        <name>1-deoxy-D-xylulose 5-phosphate</name>
        <dbReference type="ChEBI" id="CHEBI:57792"/>
    </ligand>
</feature>
<feature type="binding site" evidence="9">
    <location>
        <position position="210"/>
    </location>
    <ligand>
        <name>1-deoxy-D-xylulose 5-phosphate</name>
        <dbReference type="ChEBI" id="CHEBI:57792"/>
    </ligand>
</feature>
<dbReference type="Gene3D" id="3.40.50.720">
    <property type="entry name" value="NAD(P)-binding Rossmann-like Domain"/>
    <property type="match status" value="1"/>
</dbReference>
<evidence type="ECO:0000256" key="5">
    <source>
        <dbReference type="ARBA" id="ARBA00023002"/>
    </source>
</evidence>
<name>A0A9D1Z0J9_9BACT</name>
<feature type="binding site" evidence="9">
    <location>
        <position position="123"/>
    </location>
    <ligand>
        <name>NADPH</name>
        <dbReference type="ChEBI" id="CHEBI:57783"/>
    </ligand>
</feature>
<dbReference type="SUPFAM" id="SSF69055">
    <property type="entry name" value="1-deoxy-D-xylulose-5-phosphate reductoisomerase, C-terminal domain"/>
    <property type="match status" value="1"/>
</dbReference>
<feature type="binding site" evidence="9">
    <location>
        <position position="11"/>
    </location>
    <ligand>
        <name>NADPH</name>
        <dbReference type="ChEBI" id="CHEBI:57783"/>
    </ligand>
</feature>
<evidence type="ECO:0000259" key="12">
    <source>
        <dbReference type="Pfam" id="PF13288"/>
    </source>
</evidence>
<feature type="binding site" evidence="9">
    <location>
        <position position="151"/>
    </location>
    <ligand>
        <name>1-deoxy-D-xylulose 5-phosphate</name>
        <dbReference type="ChEBI" id="CHEBI:57792"/>
    </ligand>
</feature>
<gene>
    <name evidence="9" type="primary">dxr</name>
    <name evidence="13" type="ORF">H9828_07200</name>
</gene>
<reference evidence="13" key="1">
    <citation type="journal article" date="2021" name="PeerJ">
        <title>Extensive microbial diversity within the chicken gut microbiome revealed by metagenomics and culture.</title>
        <authorList>
            <person name="Gilroy R."/>
            <person name="Ravi A."/>
            <person name="Getino M."/>
            <person name="Pursley I."/>
            <person name="Horton D.L."/>
            <person name="Alikhan N.F."/>
            <person name="Baker D."/>
            <person name="Gharbi K."/>
            <person name="Hall N."/>
            <person name="Watson M."/>
            <person name="Adriaenssens E.M."/>
            <person name="Foster-Nyarko E."/>
            <person name="Jarju S."/>
            <person name="Secka A."/>
            <person name="Antonio M."/>
            <person name="Oren A."/>
            <person name="Chaudhuri R.R."/>
            <person name="La Ragione R."/>
            <person name="Hildebrand F."/>
            <person name="Pallen M.J."/>
        </authorList>
    </citation>
    <scope>NUCLEOTIDE SEQUENCE</scope>
    <source>
        <strain evidence="13">5134</strain>
    </source>
</reference>
<evidence type="ECO:0000259" key="11">
    <source>
        <dbReference type="Pfam" id="PF08436"/>
    </source>
</evidence>
<comment type="caution">
    <text evidence="13">The sequence shown here is derived from an EMBL/GenBank/DDBJ whole genome shotgun (WGS) entry which is preliminary data.</text>
</comment>
<dbReference type="Proteomes" id="UP000886844">
    <property type="component" value="Unassembled WGS sequence"/>
</dbReference>
<feature type="binding site" evidence="9">
    <location>
        <position position="150"/>
    </location>
    <ligand>
        <name>1-deoxy-D-xylulose 5-phosphate</name>
        <dbReference type="ChEBI" id="CHEBI:57792"/>
    </ligand>
</feature>
<evidence type="ECO:0000256" key="4">
    <source>
        <dbReference type="ARBA" id="ARBA00022857"/>
    </source>
</evidence>
<reference evidence="13" key="2">
    <citation type="submission" date="2021-04" db="EMBL/GenBank/DDBJ databases">
        <authorList>
            <person name="Gilroy R."/>
        </authorList>
    </citation>
    <scope>NUCLEOTIDE SEQUENCE</scope>
    <source>
        <strain evidence="13">5134</strain>
    </source>
</reference>
<keyword evidence="3 9" id="KW-0479">Metal-binding</keyword>
<dbReference type="GO" id="GO:0030604">
    <property type="term" value="F:1-deoxy-D-xylulose-5-phosphate reductoisomerase activity"/>
    <property type="evidence" value="ECO:0007669"/>
    <property type="project" value="UniProtKB-UniRule"/>
</dbReference>
<dbReference type="PANTHER" id="PTHR30525:SF0">
    <property type="entry name" value="1-DEOXY-D-XYLULOSE 5-PHOSPHATE REDUCTOISOMERASE, CHLOROPLASTIC"/>
    <property type="match status" value="1"/>
</dbReference>
<dbReference type="PIRSF" id="PIRSF006205">
    <property type="entry name" value="Dxp_reductismrs"/>
    <property type="match status" value="1"/>
</dbReference>
<feature type="binding site" evidence="9">
    <location>
        <position position="203"/>
    </location>
    <ligand>
        <name>NADPH</name>
        <dbReference type="ChEBI" id="CHEBI:57783"/>
    </ligand>
</feature>
<feature type="binding site" evidence="9">
    <location>
        <position position="12"/>
    </location>
    <ligand>
        <name>NADPH</name>
        <dbReference type="ChEBI" id="CHEBI:57783"/>
    </ligand>
</feature>
<proteinExistence type="inferred from homology"/>
<evidence type="ECO:0000256" key="8">
    <source>
        <dbReference type="ARBA" id="ARBA00048543"/>
    </source>
</evidence>
<evidence type="ECO:0000313" key="14">
    <source>
        <dbReference type="Proteomes" id="UP000886844"/>
    </source>
</evidence>
<feature type="binding site" evidence="9">
    <location>
        <position position="219"/>
    </location>
    <ligand>
        <name>Mn(2+)</name>
        <dbReference type="ChEBI" id="CHEBI:29035"/>
    </ligand>
</feature>
<feature type="domain" description="DXP reductoisomerase C-terminal" evidence="12">
    <location>
        <begin position="259"/>
        <end position="375"/>
    </location>
</feature>
<dbReference type="HAMAP" id="MF_00183">
    <property type="entry name" value="DXP_reductoisom"/>
    <property type="match status" value="1"/>
</dbReference>
<feature type="binding site" evidence="9">
    <location>
        <position position="14"/>
    </location>
    <ligand>
        <name>NADPH</name>
        <dbReference type="ChEBI" id="CHEBI:57783"/>
    </ligand>
</feature>
<organism evidence="13 14">
    <name type="scientific">Candidatus Alistipes intestinigallinarum</name>
    <dbReference type="NCBI Taxonomy" id="2838440"/>
    <lineage>
        <taxon>Bacteria</taxon>
        <taxon>Pseudomonadati</taxon>
        <taxon>Bacteroidota</taxon>
        <taxon>Bacteroidia</taxon>
        <taxon>Bacteroidales</taxon>
        <taxon>Rikenellaceae</taxon>
        <taxon>Alistipes</taxon>
    </lineage>
</organism>
<evidence type="ECO:0000256" key="6">
    <source>
        <dbReference type="ARBA" id="ARBA00023211"/>
    </source>
</evidence>
<keyword evidence="4 9" id="KW-0521">NADP</keyword>
<comment type="function">
    <text evidence="9">Catalyzes the NADPH-dependent rearrangement and reduction of 1-deoxy-D-xylulose-5-phosphate (DXP) to 2-C-methyl-D-erythritol 4-phosphate (MEP).</text>
</comment>
<feature type="binding site" evidence="9">
    <location>
        <position position="149"/>
    </location>
    <ligand>
        <name>Mn(2+)</name>
        <dbReference type="ChEBI" id="CHEBI:29035"/>
    </ligand>
</feature>
<feature type="binding site" evidence="9">
    <location>
        <position position="219"/>
    </location>
    <ligand>
        <name>1-deoxy-D-xylulose 5-phosphate</name>
        <dbReference type="ChEBI" id="CHEBI:57792"/>
    </ligand>
</feature>
<dbReference type="InterPro" id="IPR013512">
    <property type="entry name" value="DXP_reductoisomerase_N"/>
</dbReference>
<comment type="caution">
    <text evidence="9">Lacks conserved residue(s) required for the propagation of feature annotation.</text>
</comment>
<evidence type="ECO:0000256" key="1">
    <source>
        <dbReference type="ARBA" id="ARBA00005094"/>
    </source>
</evidence>
<evidence type="ECO:0000256" key="3">
    <source>
        <dbReference type="ARBA" id="ARBA00022723"/>
    </source>
</evidence>
<evidence type="ECO:0000256" key="9">
    <source>
        <dbReference type="HAMAP-Rule" id="MF_00183"/>
    </source>
</evidence>
<comment type="cofactor">
    <cofactor evidence="9">
        <name>Mg(2+)</name>
        <dbReference type="ChEBI" id="CHEBI:18420"/>
    </cofactor>
    <cofactor evidence="9">
        <name>Mn(2+)</name>
        <dbReference type="ChEBI" id="CHEBI:29035"/>
    </cofactor>
</comment>
<feature type="binding site" evidence="9">
    <location>
        <position position="151"/>
    </location>
    <ligand>
        <name>Mn(2+)</name>
        <dbReference type="ChEBI" id="CHEBI:29035"/>
    </ligand>
</feature>
<dbReference type="InterPro" id="IPR036291">
    <property type="entry name" value="NAD(P)-bd_dom_sf"/>
</dbReference>